<dbReference type="PATRIC" id="fig|1423767.3.peg.1726"/>
<dbReference type="GO" id="GO:0003677">
    <property type="term" value="F:DNA binding"/>
    <property type="evidence" value="ECO:0007669"/>
    <property type="project" value="UniProtKB-KW"/>
</dbReference>
<dbReference type="InterPro" id="IPR050808">
    <property type="entry name" value="Phage_Integrase"/>
</dbReference>
<name>A0A0R1VM42_9LACO</name>
<dbReference type="Proteomes" id="UP000051307">
    <property type="component" value="Unassembled WGS sequence"/>
</dbReference>
<dbReference type="Pfam" id="PF14659">
    <property type="entry name" value="Phage_int_SAM_3"/>
    <property type="match status" value="1"/>
</dbReference>
<dbReference type="PANTHER" id="PTHR30629:SF2">
    <property type="entry name" value="PROPHAGE INTEGRASE INTS-RELATED"/>
    <property type="match status" value="1"/>
</dbReference>
<dbReference type="CDD" id="cd01189">
    <property type="entry name" value="INT_ICEBs1_C_like"/>
    <property type="match status" value="1"/>
</dbReference>
<comment type="caution">
    <text evidence="6">The sequence shown here is derived from an EMBL/GenBank/DDBJ whole genome shotgun (WGS) entry which is preliminary data.</text>
</comment>
<evidence type="ECO:0000256" key="4">
    <source>
        <dbReference type="ARBA" id="ARBA00023172"/>
    </source>
</evidence>
<organism evidence="6 7">
    <name type="scientific">Lactobacillus kitasatonis DSM 16761 = JCM 1039</name>
    <dbReference type="NCBI Taxonomy" id="1423767"/>
    <lineage>
        <taxon>Bacteria</taxon>
        <taxon>Bacillati</taxon>
        <taxon>Bacillota</taxon>
        <taxon>Bacilli</taxon>
        <taxon>Lactobacillales</taxon>
        <taxon>Lactobacillaceae</taxon>
        <taxon>Lactobacillus</taxon>
    </lineage>
</organism>
<dbReference type="Pfam" id="PF00589">
    <property type="entry name" value="Phage_integrase"/>
    <property type="match status" value="1"/>
</dbReference>
<proteinExistence type="inferred from homology"/>
<evidence type="ECO:0000256" key="1">
    <source>
        <dbReference type="ARBA" id="ARBA00008857"/>
    </source>
</evidence>
<dbReference type="EMBL" id="AZFU01000004">
    <property type="protein sequence ID" value="KRM06746.1"/>
    <property type="molecule type" value="Genomic_DNA"/>
</dbReference>
<gene>
    <name evidence="6" type="ORF">FC59_GL001664</name>
</gene>
<dbReference type="InterPro" id="IPR002104">
    <property type="entry name" value="Integrase_catalytic"/>
</dbReference>
<accession>A0A0R1VM42</accession>
<evidence type="ECO:0000313" key="6">
    <source>
        <dbReference type="EMBL" id="KRM06746.1"/>
    </source>
</evidence>
<dbReference type="InterPro" id="IPR004107">
    <property type="entry name" value="Integrase_SAM-like_N"/>
</dbReference>
<dbReference type="InterPro" id="IPR013762">
    <property type="entry name" value="Integrase-like_cat_sf"/>
</dbReference>
<dbReference type="InterPro" id="IPR010998">
    <property type="entry name" value="Integrase_recombinase_N"/>
</dbReference>
<dbReference type="GO" id="GO:0006310">
    <property type="term" value="P:DNA recombination"/>
    <property type="evidence" value="ECO:0007669"/>
    <property type="project" value="UniProtKB-KW"/>
</dbReference>
<dbReference type="Gene3D" id="1.10.443.10">
    <property type="entry name" value="Intergrase catalytic core"/>
    <property type="match status" value="1"/>
</dbReference>
<dbReference type="InterPro" id="IPR011010">
    <property type="entry name" value="DNA_brk_join_enz"/>
</dbReference>
<dbReference type="SUPFAM" id="SSF56349">
    <property type="entry name" value="DNA breaking-rejoining enzymes"/>
    <property type="match status" value="1"/>
</dbReference>
<dbReference type="PROSITE" id="PS51898">
    <property type="entry name" value="TYR_RECOMBINASE"/>
    <property type="match status" value="1"/>
</dbReference>
<sequence length="402" mass="47311">MKIMARKKDKEITEYKLKNGEKYFRLKLYLGINPETGKRVQRTISKISSRKEAEEIRKQLKAKGAGAIAEKDKIKQQKRTVTDVYNVWIENLALDVRGSTLHRLKDTWRTQTEPEFGNAYIDNISADHVQRYVNDLASKYTTYRSIANQLHRIIKYAIFRKWCDKDPFDWVLMPKKSAKKKRDTSHNFYELDELKHFLEVAKDYSPMKYTYFLTVASLGCRRGEALALKWSDIDFTHKGVSIERTVSKDKDGHKIIDDVKNGVHHVVPMSDNLYTILKEYKEYCDSKGNNFEWLFPTHDGSFNWSQQTDIWIKYLYKFDRKRCEAWNKDHPNDLKKPLRRITPHGLRHTLATLLYDGKDGITPKDVQYVLGHKTSKTAMEIYTHVTKKQKKDIKSSINNLNF</sequence>
<evidence type="ECO:0000313" key="7">
    <source>
        <dbReference type="Proteomes" id="UP000051307"/>
    </source>
</evidence>
<evidence type="ECO:0000259" key="5">
    <source>
        <dbReference type="PROSITE" id="PS51898"/>
    </source>
</evidence>
<dbReference type="Gene3D" id="1.10.150.130">
    <property type="match status" value="1"/>
</dbReference>
<evidence type="ECO:0000256" key="3">
    <source>
        <dbReference type="ARBA" id="ARBA00023125"/>
    </source>
</evidence>
<keyword evidence="4" id="KW-0233">DNA recombination</keyword>
<dbReference type="GO" id="GO:0015074">
    <property type="term" value="P:DNA integration"/>
    <property type="evidence" value="ECO:0007669"/>
    <property type="project" value="UniProtKB-KW"/>
</dbReference>
<keyword evidence="2" id="KW-0229">DNA integration</keyword>
<protein>
    <recommendedName>
        <fullName evidence="5">Tyr recombinase domain-containing protein</fullName>
    </recommendedName>
</protein>
<comment type="similarity">
    <text evidence="1">Belongs to the 'phage' integrase family.</text>
</comment>
<dbReference type="PANTHER" id="PTHR30629">
    <property type="entry name" value="PROPHAGE INTEGRASE"/>
    <property type="match status" value="1"/>
</dbReference>
<evidence type="ECO:0000256" key="2">
    <source>
        <dbReference type="ARBA" id="ARBA00022908"/>
    </source>
</evidence>
<keyword evidence="3" id="KW-0238">DNA-binding</keyword>
<reference evidence="6 7" key="1">
    <citation type="journal article" date="2015" name="Genome Announc.">
        <title>Expanding the biotechnology potential of lactobacilli through comparative genomics of 213 strains and associated genera.</title>
        <authorList>
            <person name="Sun Z."/>
            <person name="Harris H.M."/>
            <person name="McCann A."/>
            <person name="Guo C."/>
            <person name="Argimon S."/>
            <person name="Zhang W."/>
            <person name="Yang X."/>
            <person name="Jeffery I.B."/>
            <person name="Cooney J.C."/>
            <person name="Kagawa T.F."/>
            <person name="Liu W."/>
            <person name="Song Y."/>
            <person name="Salvetti E."/>
            <person name="Wrobel A."/>
            <person name="Rasinkangas P."/>
            <person name="Parkhill J."/>
            <person name="Rea M.C."/>
            <person name="O'Sullivan O."/>
            <person name="Ritari J."/>
            <person name="Douillard F.P."/>
            <person name="Paul Ross R."/>
            <person name="Yang R."/>
            <person name="Briner A.E."/>
            <person name="Felis G.E."/>
            <person name="de Vos W.M."/>
            <person name="Barrangou R."/>
            <person name="Klaenhammer T.R."/>
            <person name="Caufield P.W."/>
            <person name="Cui Y."/>
            <person name="Zhang H."/>
            <person name="O'Toole P.W."/>
        </authorList>
    </citation>
    <scope>NUCLEOTIDE SEQUENCE [LARGE SCALE GENOMIC DNA]</scope>
    <source>
        <strain evidence="6 7">DSM 16761</strain>
    </source>
</reference>
<feature type="domain" description="Tyr recombinase" evidence="5">
    <location>
        <begin position="184"/>
        <end position="395"/>
    </location>
</feature>
<dbReference type="AlphaFoldDB" id="A0A0R1VM42"/>
<dbReference type="eggNOG" id="COG0582">
    <property type="taxonomic scope" value="Bacteria"/>
</dbReference>